<evidence type="ECO:0000256" key="1">
    <source>
        <dbReference type="SAM" id="Phobius"/>
    </source>
</evidence>
<keyword evidence="3" id="KW-1185">Reference proteome</keyword>
<keyword evidence="1" id="KW-1133">Transmembrane helix</keyword>
<comment type="caution">
    <text evidence="2">The sequence shown here is derived from an EMBL/GenBank/DDBJ whole genome shotgun (WGS) entry which is preliminary data.</text>
</comment>
<keyword evidence="1" id="KW-0812">Transmembrane</keyword>
<evidence type="ECO:0000313" key="3">
    <source>
        <dbReference type="Proteomes" id="UP001139125"/>
    </source>
</evidence>
<gene>
    <name evidence="2" type="ORF">NM125_02995</name>
</gene>
<proteinExistence type="predicted"/>
<dbReference type="Proteomes" id="UP001139125">
    <property type="component" value="Unassembled WGS sequence"/>
</dbReference>
<sequence length="72" mass="8156">MSYSPEHILRNAKFSQKQIKAIVRVIEARTNGLLDNEDLETALAKLEVRILNRIYMAFAVQMGLLITLIVAV</sequence>
<dbReference type="RefSeq" id="WP_255132721.1">
    <property type="nucleotide sequence ID" value="NZ_JANDBC010000001.1"/>
</dbReference>
<accession>A0A9X2RDM1</accession>
<evidence type="ECO:0000313" key="2">
    <source>
        <dbReference type="EMBL" id="MCP9290547.1"/>
    </source>
</evidence>
<dbReference type="AlphaFoldDB" id="A0A9X2RDM1"/>
<feature type="transmembrane region" description="Helical" evidence="1">
    <location>
        <begin position="54"/>
        <end position="71"/>
    </location>
</feature>
<reference evidence="2" key="1">
    <citation type="submission" date="2022-06" db="EMBL/GenBank/DDBJ databases">
        <title>Gracilimonas sp. CAU 1638 isolated from sea sediment.</title>
        <authorList>
            <person name="Kim W."/>
        </authorList>
    </citation>
    <scope>NUCLEOTIDE SEQUENCE</scope>
    <source>
        <strain evidence="2">CAU 1638</strain>
    </source>
</reference>
<keyword evidence="1" id="KW-0472">Membrane</keyword>
<name>A0A9X2RDM1_9BACT</name>
<evidence type="ECO:0008006" key="4">
    <source>
        <dbReference type="Google" id="ProtNLM"/>
    </source>
</evidence>
<protein>
    <recommendedName>
        <fullName evidence="4">DUF1640 domain-containing protein</fullName>
    </recommendedName>
</protein>
<dbReference type="EMBL" id="JANDBC010000001">
    <property type="protein sequence ID" value="MCP9290547.1"/>
    <property type="molecule type" value="Genomic_DNA"/>
</dbReference>
<organism evidence="2 3">
    <name type="scientific">Gracilimonas sediminicola</name>
    <dbReference type="NCBI Taxonomy" id="2952158"/>
    <lineage>
        <taxon>Bacteria</taxon>
        <taxon>Pseudomonadati</taxon>
        <taxon>Balneolota</taxon>
        <taxon>Balneolia</taxon>
        <taxon>Balneolales</taxon>
        <taxon>Balneolaceae</taxon>
        <taxon>Gracilimonas</taxon>
    </lineage>
</organism>